<dbReference type="Pfam" id="PF20410">
    <property type="entry name" value="X-Tfes_XVIPCD"/>
    <property type="match status" value="1"/>
</dbReference>
<feature type="compositionally biased region" description="Basic and acidic residues" evidence="1">
    <location>
        <begin position="828"/>
        <end position="840"/>
    </location>
</feature>
<feature type="compositionally biased region" description="Low complexity" evidence="1">
    <location>
        <begin position="1108"/>
        <end position="1135"/>
    </location>
</feature>
<feature type="region of interest" description="Disordered" evidence="1">
    <location>
        <begin position="794"/>
        <end position="986"/>
    </location>
</feature>
<evidence type="ECO:0000256" key="1">
    <source>
        <dbReference type="SAM" id="MobiDB-lite"/>
    </source>
</evidence>
<name>A0ABW7D0S5_9GAMM</name>
<evidence type="ECO:0000313" key="3">
    <source>
        <dbReference type="EMBL" id="MFG6110820.1"/>
    </source>
</evidence>
<dbReference type="Proteomes" id="UP001605261">
    <property type="component" value="Unassembled WGS sequence"/>
</dbReference>
<proteinExistence type="predicted"/>
<feature type="compositionally biased region" description="Basic and acidic residues" evidence="1">
    <location>
        <begin position="919"/>
        <end position="928"/>
    </location>
</feature>
<dbReference type="RefSeq" id="WP_394164305.1">
    <property type="nucleotide sequence ID" value="NZ_JBHGCJ010000014.1"/>
</dbReference>
<sequence>MPRKGPIFQDHHVIEQQTFRNSDLLKALEKSGLVEKDAFENRINMPADPQLAHAMGVSPHSGGPIKEYQRGIAVQLEKLAETADGQAALDKDVDAMRRIAARVNHLRDTMTVGLINGDLYTNAPFGLSADDIRPRTQTFLHGIHAYGRANAEQITALSGYSSVDRSYLSVTKTESRIITVLEFAQQSGNKLTKGDDLRLQGDQLTQAIANAHQDGRVVFSEKGIQTVKESLGREAADALRGPRSQQGYASIDLLVGDARVGTLVRAGGLLTTGVDGALAARRASELLDQGNATAARSEVNHAVARNVGGWAGGTSLAMALGGSGFVPAAAVAADALLLAKAFEKGADLLDNRAIYHQTLAGVEWKFDGINWTREAAFDRAQEGRSNPTEERVAASYQQSQKLGAMASVKAVEFALGKVPPPQDPFKIPAQPSDQRGLDNQDWRHNPDTATWERRVKTAFSGANDRASYETQTATPERARQLNQEALGRIEENIATGREAIATYYLENHAAQRSQEQGVAVPEAVEYARARPDAVLGSDNRLYHRDETGQWANQGALASGNLAMELELTNQMRLLSIERAEESIAAIQALPPPTAAQVAKNELLHTYRSAGVDLNVNPDTQQAIELAVSRTREANGIPGPTMQQIQRNDAGVFGYDSPIAHFQTGEDGVARHVATTSSEELRQALRDVRAVGQQQSPIPGTPVLEIAALSPQERDAYQQAMSEANRQGGSAEEVQHVATLAAVNVHASTPELARAPQERGADHAPADLSAPVLQQQTVTVSPAAVTLPAAALVPDQGRVSSRGEKPPAEVSEPAIGHTSAHQGSLVGQHGHDQAAEQKDPTPEAQPAARAGAIGSHSSTQSAAYEHAGASGAHPDHAPQQVRGARLPQHEDNAGHVDESPRVLGNPAVREQATFVTPVEVEQKERRAPEETALPFAADTPSDDQDLERSGFALHETRPVRLSSNNLPAAKPAPQTAGSDHTPLEGGVWAPTQQDAERNQGWPSKPDHPDYPLFQQIRDGVAAVDAEYGRTFDATSERMSASLFVLAKGNGLTRADHVVMSSATATSPEAEFVFLVEGDIGDPAGRRASMRTRQAVETPVEEAMQQLEAQNQEQQQLQAQQMEQQAQGQQAQLEANARVMAMDGDGGGGGGE</sequence>
<comment type="caution">
    <text evidence="3">The sequence shown here is derived from an EMBL/GenBank/DDBJ whole genome shotgun (WGS) entry which is preliminary data.</text>
</comment>
<reference evidence="3 4" key="1">
    <citation type="submission" date="2024-09" db="EMBL/GenBank/DDBJ databases">
        <authorList>
            <consortium name="All-Russian atlas of soil microorganisms"/>
            <consortium name="as a basis for the search for new antimicrobial producers and enzymes with unique properties"/>
            <person name="Sokolova E.A."/>
            <person name="Voronina E.N."/>
        </authorList>
    </citation>
    <scope>NUCLEOTIDE SEQUENCE [LARGE SCALE GENOMIC DNA]</scope>
    <source>
        <strain evidence="3 4">AF-22b-331.1</strain>
    </source>
</reference>
<feature type="domain" description="X-Tfes XVIPCD" evidence="2">
    <location>
        <begin position="1003"/>
        <end position="1107"/>
    </location>
</feature>
<protein>
    <submittedName>
        <fullName evidence="3">XVIPCD domain-containing protein</fullName>
    </submittedName>
</protein>
<dbReference type="InterPro" id="IPR046519">
    <property type="entry name" value="X-Tfes_XVIPCD"/>
</dbReference>
<accession>A0ABW7D0S5</accession>
<evidence type="ECO:0000313" key="4">
    <source>
        <dbReference type="Proteomes" id="UP001605261"/>
    </source>
</evidence>
<dbReference type="EMBL" id="JBHGCJ010000014">
    <property type="protein sequence ID" value="MFG6110820.1"/>
    <property type="molecule type" value="Genomic_DNA"/>
</dbReference>
<gene>
    <name evidence="3" type="ORF">ACEU0G_000700</name>
</gene>
<organism evidence="3 4">
    <name type="scientific">Stenotrophomonas nematodicola</name>
    <dbReference type="NCBI Taxonomy" id="2656746"/>
    <lineage>
        <taxon>Bacteria</taxon>
        <taxon>Pseudomonadati</taxon>
        <taxon>Pseudomonadota</taxon>
        <taxon>Gammaproteobacteria</taxon>
        <taxon>Lysobacterales</taxon>
        <taxon>Lysobacteraceae</taxon>
        <taxon>Stenotrophomonas</taxon>
    </lineage>
</organism>
<feature type="region of interest" description="Disordered" evidence="1">
    <location>
        <begin position="1108"/>
        <end position="1150"/>
    </location>
</feature>
<keyword evidence="4" id="KW-1185">Reference proteome</keyword>
<evidence type="ECO:0000259" key="2">
    <source>
        <dbReference type="Pfam" id="PF20410"/>
    </source>
</evidence>
<feature type="compositionally biased region" description="Basic and acidic residues" evidence="1">
    <location>
        <begin position="886"/>
        <end position="899"/>
    </location>
</feature>